<comment type="similarity">
    <text evidence="3">Belongs to the borealin family.</text>
</comment>
<dbReference type="PANTHER" id="PTHR16040:SF10">
    <property type="entry name" value="BOREALIN-2"/>
    <property type="match status" value="1"/>
</dbReference>
<dbReference type="GO" id="GO:0032133">
    <property type="term" value="C:chromosome passenger complex"/>
    <property type="evidence" value="ECO:0007669"/>
    <property type="project" value="TreeGrafter"/>
</dbReference>
<evidence type="ECO:0000313" key="13">
    <source>
        <dbReference type="Proteomes" id="UP000264820"/>
    </source>
</evidence>
<dbReference type="GO" id="GO:0051301">
    <property type="term" value="P:cell division"/>
    <property type="evidence" value="ECO:0007669"/>
    <property type="project" value="UniProtKB-KW"/>
</dbReference>
<feature type="domain" description="Borealin N-terminal" evidence="11">
    <location>
        <begin position="27"/>
        <end position="78"/>
    </location>
</feature>
<proteinExistence type="inferred from homology"/>
<accession>A0A3Q2YXZ1</accession>
<dbReference type="GO" id="GO:0051233">
    <property type="term" value="C:spindle midzone"/>
    <property type="evidence" value="ECO:0007669"/>
    <property type="project" value="TreeGrafter"/>
</dbReference>
<dbReference type="Pfam" id="PF10444">
    <property type="entry name" value="Nbl1_Borealin_N"/>
    <property type="match status" value="1"/>
</dbReference>
<reference evidence="12" key="1">
    <citation type="submission" date="2025-08" db="UniProtKB">
        <authorList>
            <consortium name="Ensembl"/>
        </authorList>
    </citation>
    <scope>IDENTIFICATION</scope>
</reference>
<dbReference type="GO" id="GO:0000070">
    <property type="term" value="P:mitotic sister chromatid segregation"/>
    <property type="evidence" value="ECO:0007669"/>
    <property type="project" value="TreeGrafter"/>
</dbReference>
<dbReference type="Ensembl" id="ENSHCOT00000011043.1">
    <property type="protein sequence ID" value="ENSHCOP00000018532.1"/>
    <property type="gene ID" value="ENSHCOG00000003153.1"/>
</dbReference>
<comment type="subcellular location">
    <subcellularLocation>
        <location evidence="2">Chromosome</location>
        <location evidence="2">Centromere</location>
    </subcellularLocation>
    <subcellularLocation>
        <location evidence="1">Nucleus</location>
    </subcellularLocation>
</comment>
<organism evidence="12 13">
    <name type="scientific">Hippocampus comes</name>
    <name type="common">Tiger tail seahorse</name>
    <dbReference type="NCBI Taxonomy" id="109280"/>
    <lineage>
        <taxon>Eukaryota</taxon>
        <taxon>Metazoa</taxon>
        <taxon>Chordata</taxon>
        <taxon>Craniata</taxon>
        <taxon>Vertebrata</taxon>
        <taxon>Euteleostomi</taxon>
        <taxon>Actinopterygii</taxon>
        <taxon>Neopterygii</taxon>
        <taxon>Teleostei</taxon>
        <taxon>Neoteleostei</taxon>
        <taxon>Acanthomorphata</taxon>
        <taxon>Syngnathiaria</taxon>
        <taxon>Syngnathiformes</taxon>
        <taxon>Syngnathoidei</taxon>
        <taxon>Syngnathidae</taxon>
        <taxon>Hippocampus</taxon>
    </lineage>
</organism>
<dbReference type="PANTHER" id="PTHR16040">
    <property type="entry name" value="AUSTRALIN, ISOFORM A-RELATED"/>
    <property type="match status" value="1"/>
</dbReference>
<keyword evidence="8" id="KW-0131">Cell cycle</keyword>
<keyword evidence="7" id="KW-0539">Nucleus</keyword>
<keyword evidence="9" id="KW-0137">Centromere</keyword>
<dbReference type="Gene3D" id="6.10.250.1900">
    <property type="match status" value="1"/>
</dbReference>
<dbReference type="GeneTree" id="ENSGT00390000005970"/>
<evidence type="ECO:0000256" key="6">
    <source>
        <dbReference type="ARBA" id="ARBA00022776"/>
    </source>
</evidence>
<dbReference type="InterPro" id="IPR018851">
    <property type="entry name" value="Borealin_N"/>
</dbReference>
<protein>
    <submittedName>
        <fullName evidence="12">Borealin-2-like</fullName>
    </submittedName>
</protein>
<keyword evidence="4" id="KW-0158">Chromosome</keyword>
<evidence type="ECO:0000256" key="10">
    <source>
        <dbReference type="SAM" id="Coils"/>
    </source>
</evidence>
<evidence type="ECO:0000313" key="12">
    <source>
        <dbReference type="Ensembl" id="ENSHCOP00000018532.1"/>
    </source>
</evidence>
<keyword evidence="5" id="KW-0132">Cell division</keyword>
<dbReference type="GO" id="GO:0000775">
    <property type="term" value="C:chromosome, centromeric region"/>
    <property type="evidence" value="ECO:0007669"/>
    <property type="project" value="UniProtKB-SubCell"/>
</dbReference>
<feature type="coiled-coil region" evidence="10">
    <location>
        <begin position="31"/>
        <end position="62"/>
    </location>
</feature>
<reference evidence="12" key="2">
    <citation type="submission" date="2025-09" db="UniProtKB">
        <authorList>
            <consortium name="Ensembl"/>
        </authorList>
    </citation>
    <scope>IDENTIFICATION</scope>
</reference>
<dbReference type="GO" id="GO:0005634">
    <property type="term" value="C:nucleus"/>
    <property type="evidence" value="ECO:0007669"/>
    <property type="project" value="UniProtKB-SubCell"/>
</dbReference>
<evidence type="ECO:0000256" key="3">
    <source>
        <dbReference type="ARBA" id="ARBA00009914"/>
    </source>
</evidence>
<evidence type="ECO:0000256" key="7">
    <source>
        <dbReference type="ARBA" id="ARBA00023242"/>
    </source>
</evidence>
<sequence length="205" mass="23160">MAPKRSRKPAQVQNQEELSRILRGRKITLFIQQVEKEAQERMNELESRLDNLLGNIDQVFKVELMKLPPSIRKMRVGDWTGESQSLFSVQTHSTSGLARCCDLYCTGRDQVTTGGQRAATLQDKSHKSTFCGTMCFSEATKDQINFDLLDDVALCRVQELSVSVSSACSVFLFLNMVNALSDFTETDRIRVGKRPLPQLSHCFSF</sequence>
<dbReference type="Proteomes" id="UP000264820">
    <property type="component" value="Unplaced"/>
</dbReference>
<keyword evidence="10" id="KW-0175">Coiled coil</keyword>
<keyword evidence="6" id="KW-0498">Mitosis</keyword>
<evidence type="ECO:0000256" key="5">
    <source>
        <dbReference type="ARBA" id="ARBA00022618"/>
    </source>
</evidence>
<keyword evidence="13" id="KW-1185">Reference proteome</keyword>
<dbReference type="InterPro" id="IPR018867">
    <property type="entry name" value="Cell_div_borealin"/>
</dbReference>
<evidence type="ECO:0000256" key="9">
    <source>
        <dbReference type="ARBA" id="ARBA00023328"/>
    </source>
</evidence>
<evidence type="ECO:0000256" key="8">
    <source>
        <dbReference type="ARBA" id="ARBA00023306"/>
    </source>
</evidence>
<evidence type="ECO:0000256" key="4">
    <source>
        <dbReference type="ARBA" id="ARBA00022454"/>
    </source>
</evidence>
<evidence type="ECO:0000256" key="2">
    <source>
        <dbReference type="ARBA" id="ARBA00004584"/>
    </source>
</evidence>
<evidence type="ECO:0000259" key="11">
    <source>
        <dbReference type="Pfam" id="PF10444"/>
    </source>
</evidence>
<dbReference type="AlphaFoldDB" id="A0A3Q2YXZ1"/>
<evidence type="ECO:0000256" key="1">
    <source>
        <dbReference type="ARBA" id="ARBA00004123"/>
    </source>
</evidence>
<name>A0A3Q2YXZ1_HIPCM</name>